<dbReference type="EMBL" id="ABIA03000004">
    <property type="protein sequence ID" value="EDQ32563.2"/>
    <property type="molecule type" value="Genomic_DNA"/>
</dbReference>
<dbReference type="Gene3D" id="3.90.230.10">
    <property type="entry name" value="Creatinase/methionine aminopeptidase superfamily"/>
    <property type="match status" value="1"/>
</dbReference>
<evidence type="ECO:0000313" key="4">
    <source>
        <dbReference type="Proteomes" id="UP000004291"/>
    </source>
</evidence>
<dbReference type="GO" id="GO:0008235">
    <property type="term" value="F:metalloexopeptidase activity"/>
    <property type="evidence" value="ECO:0007669"/>
    <property type="project" value="UniProtKB-ARBA"/>
</dbReference>
<dbReference type="OrthoDB" id="9806388at2"/>
<protein>
    <submittedName>
        <fullName evidence="3">Xaa-Pro aminopeptidase</fullName>
        <ecNumber evidence="3">3.4.11.-</ecNumber>
    </submittedName>
</protein>
<evidence type="ECO:0000259" key="1">
    <source>
        <dbReference type="Pfam" id="PF00557"/>
    </source>
</evidence>
<name>A9DBN4_HOEPD</name>
<dbReference type="PRINTS" id="PR00599">
    <property type="entry name" value="MAPEPTIDASE"/>
</dbReference>
<keyword evidence="3" id="KW-0645">Protease</keyword>
<dbReference type="Pfam" id="PF00557">
    <property type="entry name" value="Peptidase_M24"/>
    <property type="match status" value="1"/>
</dbReference>
<dbReference type="STRING" id="411684.HPDFL43_12206"/>
<dbReference type="InterPro" id="IPR029149">
    <property type="entry name" value="Creatin/AminoP/Spt16_N"/>
</dbReference>
<dbReference type="InterPro" id="IPR036005">
    <property type="entry name" value="Creatinase/aminopeptidase-like"/>
</dbReference>
<dbReference type="InterPro" id="IPR050659">
    <property type="entry name" value="Peptidase_M24B"/>
</dbReference>
<reference evidence="3 4" key="2">
    <citation type="submission" date="2012-06" db="EMBL/GenBank/DDBJ databases">
        <authorList>
            <person name="Fiebig A."/>
        </authorList>
    </citation>
    <scope>NUCLEOTIDE SEQUENCE [LARGE SCALE GENOMIC DNA]</scope>
    <source>
        <strain evidence="3 4">DFL-43</strain>
    </source>
</reference>
<dbReference type="PANTHER" id="PTHR46112">
    <property type="entry name" value="AMINOPEPTIDASE"/>
    <property type="match status" value="1"/>
</dbReference>
<dbReference type="InterPro" id="IPR000994">
    <property type="entry name" value="Pept_M24"/>
</dbReference>
<dbReference type="GO" id="GO:0004177">
    <property type="term" value="F:aminopeptidase activity"/>
    <property type="evidence" value="ECO:0007669"/>
    <property type="project" value="UniProtKB-KW"/>
</dbReference>
<keyword evidence="4" id="KW-1185">Reference proteome</keyword>
<dbReference type="SUPFAM" id="SSF53092">
    <property type="entry name" value="Creatinase/prolidase N-terminal domain"/>
    <property type="match status" value="1"/>
</dbReference>
<dbReference type="Gene3D" id="3.40.350.10">
    <property type="entry name" value="Creatinase/prolidase N-terminal domain"/>
    <property type="match status" value="1"/>
</dbReference>
<dbReference type="AlphaFoldDB" id="A9DBN4"/>
<dbReference type="Pfam" id="PF01321">
    <property type="entry name" value="Creatinase_N"/>
    <property type="match status" value="1"/>
</dbReference>
<dbReference type="CDD" id="cd01066">
    <property type="entry name" value="APP_MetAP"/>
    <property type="match status" value="1"/>
</dbReference>
<gene>
    <name evidence="3" type="ORF">HPDFL43_12206</name>
</gene>
<dbReference type="InterPro" id="IPR001714">
    <property type="entry name" value="Pept_M24_MAP"/>
</dbReference>
<dbReference type="PANTHER" id="PTHR46112:SF3">
    <property type="entry name" value="AMINOPEPTIDASE YPDF"/>
    <property type="match status" value="1"/>
</dbReference>
<feature type="domain" description="Peptidase M24" evidence="1">
    <location>
        <begin position="177"/>
        <end position="379"/>
    </location>
</feature>
<keyword evidence="3" id="KW-0031">Aminopeptidase</keyword>
<keyword evidence="3" id="KW-0378">Hydrolase</keyword>
<evidence type="ECO:0000313" key="3">
    <source>
        <dbReference type="EMBL" id="EDQ32563.2"/>
    </source>
</evidence>
<evidence type="ECO:0000259" key="2">
    <source>
        <dbReference type="Pfam" id="PF01321"/>
    </source>
</evidence>
<dbReference type="SUPFAM" id="SSF55920">
    <property type="entry name" value="Creatinase/aminopeptidase"/>
    <property type="match status" value="1"/>
</dbReference>
<dbReference type="Proteomes" id="UP000004291">
    <property type="component" value="Chromosome"/>
</dbReference>
<accession>A9DBN4</accession>
<reference evidence="3 4" key="1">
    <citation type="submission" date="2007-10" db="EMBL/GenBank/DDBJ databases">
        <authorList>
            <person name="Wagner-Dobler I."/>
            <person name="Ferriera S."/>
            <person name="Johnson J."/>
            <person name="Kravitz S."/>
            <person name="Beeson K."/>
            <person name="Sutton G."/>
            <person name="Rogers Y.-H."/>
            <person name="Friedman R."/>
            <person name="Frazier M."/>
            <person name="Venter J.C."/>
        </authorList>
    </citation>
    <scope>NUCLEOTIDE SEQUENCE [LARGE SCALE GENOMIC DNA]</scope>
    <source>
        <strain evidence="3 4">DFL-43</strain>
    </source>
</reference>
<proteinExistence type="predicted"/>
<comment type="caution">
    <text evidence="3">The sequence shown here is derived from an EMBL/GenBank/DDBJ whole genome shotgun (WGS) entry which is preliminary data.</text>
</comment>
<dbReference type="RefSeq" id="WP_040449262.1">
    <property type="nucleotide sequence ID" value="NZ_CM002917.1"/>
</dbReference>
<feature type="domain" description="Creatinase N-terminal" evidence="2">
    <location>
        <begin position="26"/>
        <end position="170"/>
    </location>
</feature>
<dbReference type="EC" id="3.4.11.-" evidence="3"/>
<dbReference type="eggNOG" id="COG0006">
    <property type="taxonomic scope" value="Bacteria"/>
</dbReference>
<dbReference type="HOGENOM" id="CLU_017266_4_1_5"/>
<sequence>MSLDPHHPKAEAGPGRGFPVSEFESRLARAQSAMADLGVDGLFLTTEPEIRYFTGFLSRFWLSPTRPWFLLVPATGKPVAVVPSIGRECFDATWLDDVRSWESPRPEDEGVSLLASTIGEVLGHNARIGVPQGPETHLRMPVGDFHRLRDMLRGCEFVDASGLISSLRMIKSAAEIEKIAHACTMVSDVFEAFPDQLRMGMSEIEIFRRFKIACLERGIDDVDYLVGGAGPGGYMDIISPPSPRGARAGDILMLDTGAVFDGYFCDFDRNFAFGPVSSAAEKAYGVLLDAAQAGLEATRPGSTCAEIYHAMQRVLDKDFPGGSGVGRMGHGLGMQLTEWPSIMATDETPVQAGMVLTLEPSVDLGGGRMMVHEENLVLTEDGPVLLTRPAPKSLPLITV</sequence>
<organism evidence="3 4">
    <name type="scientific">Hoeflea phototrophica (strain DSM 17068 / NCIMB 14078 / DFL-43)</name>
    <dbReference type="NCBI Taxonomy" id="411684"/>
    <lineage>
        <taxon>Bacteria</taxon>
        <taxon>Pseudomonadati</taxon>
        <taxon>Pseudomonadota</taxon>
        <taxon>Alphaproteobacteria</taxon>
        <taxon>Hyphomicrobiales</taxon>
        <taxon>Rhizobiaceae</taxon>
        <taxon>Hoeflea</taxon>
    </lineage>
</organism>
<dbReference type="InterPro" id="IPR000587">
    <property type="entry name" value="Creatinase_N"/>
</dbReference>